<proteinExistence type="predicted"/>
<feature type="domain" description="Transglutaminase-like" evidence="1">
    <location>
        <begin position="142"/>
        <end position="212"/>
    </location>
</feature>
<dbReference type="Pfam" id="PF23265">
    <property type="entry name" value="Ig-like_KY"/>
    <property type="match status" value="1"/>
</dbReference>
<name>A0A8S3SKU1_MYTED</name>
<dbReference type="InterPro" id="IPR056564">
    <property type="entry name" value="Ig-like_KY"/>
</dbReference>
<dbReference type="SMART" id="SM00460">
    <property type="entry name" value="TGc"/>
    <property type="match status" value="1"/>
</dbReference>
<dbReference type="PANTHER" id="PTHR46333:SF2">
    <property type="entry name" value="CYTOKINESIS PROTEIN 3"/>
    <property type="match status" value="1"/>
</dbReference>
<dbReference type="Proteomes" id="UP000683360">
    <property type="component" value="Unassembled WGS sequence"/>
</dbReference>
<dbReference type="InterPro" id="IPR002931">
    <property type="entry name" value="Transglutaminase-like"/>
</dbReference>
<gene>
    <name evidence="2" type="ORF">MEDL_34738</name>
</gene>
<protein>
    <recommendedName>
        <fullName evidence="1">Transglutaminase-like domain-containing protein</fullName>
    </recommendedName>
</protein>
<dbReference type="SUPFAM" id="SSF54001">
    <property type="entry name" value="Cysteine proteinases"/>
    <property type="match status" value="1"/>
</dbReference>
<dbReference type="EMBL" id="CAJPWZ010001680">
    <property type="protein sequence ID" value="CAG2221450.1"/>
    <property type="molecule type" value="Genomic_DNA"/>
</dbReference>
<organism evidence="2 3">
    <name type="scientific">Mytilus edulis</name>
    <name type="common">Blue mussel</name>
    <dbReference type="NCBI Taxonomy" id="6550"/>
    <lineage>
        <taxon>Eukaryota</taxon>
        <taxon>Metazoa</taxon>
        <taxon>Spiralia</taxon>
        <taxon>Lophotrochozoa</taxon>
        <taxon>Mollusca</taxon>
        <taxon>Bivalvia</taxon>
        <taxon>Autobranchia</taxon>
        <taxon>Pteriomorphia</taxon>
        <taxon>Mytilida</taxon>
        <taxon>Mytiloidea</taxon>
        <taxon>Mytilidae</taxon>
        <taxon>Mytilinae</taxon>
        <taxon>Mytilus</taxon>
    </lineage>
</organism>
<dbReference type="Pfam" id="PF01841">
    <property type="entry name" value="Transglut_core"/>
    <property type="match status" value="1"/>
</dbReference>
<keyword evidence="3" id="KW-1185">Reference proteome</keyword>
<sequence>MYKISNYIYKMGCNPSIEVHVEADDIQDGDVVGCFCGGISQGCMGRLKNAPVPYILRAPTGKKKEIIKYSDIEKFKEIDDHALNVPGSALKSIKSLTKYLVAICDTDKEKVRSFFVWITANISYETSNNKGGGESLTDPNTVFRRRAGDAVGYCNLFATMCKSSGVPVVNLSGFAKRTDHDPEIPYTPHDSPDHAWNAVFVDDDWRFVDCCWGAGYEDETCYWVRKYEEFWFLTDPDKFINDHYPWTSSDRKINNNWQLLKQPITLAEYNKLVKLEETAKDWGLDFSHKEPILIFRKEVHITITASILVRNITCAMETIDHVKMDDYTLVYQFDTLTYSVQARPPSPGTYVLRIYGKKDGEMSQPAQLMVKYLLKCTDVNNYVKSLPYVFTHAQTYHVTLHEPHARELPAKSKVKIRLSSQYLRQIMVENIPLECDENGTWEGKITTPQSGDAIVIYGSTSDDANGKFHSLYKFYIVDKKPK</sequence>
<dbReference type="Gene3D" id="3.10.620.30">
    <property type="match status" value="1"/>
</dbReference>
<evidence type="ECO:0000313" key="2">
    <source>
        <dbReference type="EMBL" id="CAG2221450.1"/>
    </source>
</evidence>
<evidence type="ECO:0000313" key="3">
    <source>
        <dbReference type="Proteomes" id="UP000683360"/>
    </source>
</evidence>
<dbReference type="PANTHER" id="PTHR46333">
    <property type="entry name" value="CYTOKINESIS PROTEIN 3"/>
    <property type="match status" value="1"/>
</dbReference>
<evidence type="ECO:0000259" key="1">
    <source>
        <dbReference type="SMART" id="SM00460"/>
    </source>
</evidence>
<reference evidence="2" key="1">
    <citation type="submission" date="2021-03" db="EMBL/GenBank/DDBJ databases">
        <authorList>
            <person name="Bekaert M."/>
        </authorList>
    </citation>
    <scope>NUCLEOTIDE SEQUENCE</scope>
</reference>
<dbReference type="GO" id="GO:0005737">
    <property type="term" value="C:cytoplasm"/>
    <property type="evidence" value="ECO:0007669"/>
    <property type="project" value="TreeGrafter"/>
</dbReference>
<dbReference type="InterPro" id="IPR052557">
    <property type="entry name" value="CAP/Cytokinesis_protein"/>
</dbReference>
<comment type="caution">
    <text evidence="2">The sequence shown here is derived from an EMBL/GenBank/DDBJ whole genome shotgun (WGS) entry which is preliminary data.</text>
</comment>
<dbReference type="OrthoDB" id="6129702at2759"/>
<dbReference type="InterPro" id="IPR038765">
    <property type="entry name" value="Papain-like_cys_pep_sf"/>
</dbReference>
<dbReference type="AlphaFoldDB" id="A0A8S3SKU1"/>
<accession>A0A8S3SKU1</accession>